<evidence type="ECO:0000256" key="3">
    <source>
        <dbReference type="ARBA" id="ARBA00022833"/>
    </source>
</evidence>
<dbReference type="EMBL" id="JABUMX010000001">
    <property type="protein sequence ID" value="NTS30396.1"/>
    <property type="molecule type" value="Genomic_DNA"/>
</dbReference>
<dbReference type="Pfam" id="PF04828">
    <property type="entry name" value="GFA"/>
    <property type="match status" value="1"/>
</dbReference>
<evidence type="ECO:0000313" key="6">
    <source>
        <dbReference type="EMBL" id="NTS30396.1"/>
    </source>
</evidence>
<evidence type="ECO:0000256" key="1">
    <source>
        <dbReference type="ARBA" id="ARBA00005495"/>
    </source>
</evidence>
<dbReference type="PANTHER" id="PTHR33337:SF40">
    <property type="entry name" value="CENP-V_GFA DOMAIN-CONTAINING PROTEIN-RELATED"/>
    <property type="match status" value="1"/>
</dbReference>
<dbReference type="RefSeq" id="WP_113281811.1">
    <property type="nucleotide sequence ID" value="NZ_JABUMX010000001.1"/>
</dbReference>
<dbReference type="Gene3D" id="3.90.1590.10">
    <property type="entry name" value="glutathione-dependent formaldehyde- activating enzyme (gfa)"/>
    <property type="match status" value="1"/>
</dbReference>
<keyword evidence="7" id="KW-1185">Reference proteome</keyword>
<dbReference type="PANTHER" id="PTHR33337">
    <property type="entry name" value="GFA DOMAIN-CONTAINING PROTEIN"/>
    <property type="match status" value="1"/>
</dbReference>
<dbReference type="AlphaFoldDB" id="A0A849VM33"/>
<evidence type="ECO:0000259" key="5">
    <source>
        <dbReference type="PROSITE" id="PS51891"/>
    </source>
</evidence>
<dbReference type="GO" id="GO:0016846">
    <property type="term" value="F:carbon-sulfur lyase activity"/>
    <property type="evidence" value="ECO:0007669"/>
    <property type="project" value="InterPro"/>
</dbReference>
<dbReference type="SUPFAM" id="SSF51316">
    <property type="entry name" value="Mss4-like"/>
    <property type="match status" value="1"/>
</dbReference>
<dbReference type="Proteomes" id="UP000550508">
    <property type="component" value="Unassembled WGS sequence"/>
</dbReference>
<proteinExistence type="inferred from homology"/>
<evidence type="ECO:0000256" key="4">
    <source>
        <dbReference type="ARBA" id="ARBA00023239"/>
    </source>
</evidence>
<keyword evidence="2" id="KW-0479">Metal-binding</keyword>
<dbReference type="InterPro" id="IPR006913">
    <property type="entry name" value="CENP-V/GFA"/>
</dbReference>
<organism evidence="6 7">
    <name type="scientific">Phyllobacterium pellucidum</name>
    <dbReference type="NCBI Taxonomy" id="2740464"/>
    <lineage>
        <taxon>Bacteria</taxon>
        <taxon>Pseudomonadati</taxon>
        <taxon>Pseudomonadota</taxon>
        <taxon>Alphaproteobacteria</taxon>
        <taxon>Hyphomicrobiales</taxon>
        <taxon>Phyllobacteriaceae</taxon>
        <taxon>Phyllobacterium</taxon>
    </lineage>
</organism>
<keyword evidence="3" id="KW-0862">Zinc</keyword>
<keyword evidence="4" id="KW-0456">Lyase</keyword>
<reference evidence="6 7" key="1">
    <citation type="submission" date="2020-05" db="EMBL/GenBank/DDBJ databases">
        <authorList>
            <person name="Kim M.K."/>
        </authorList>
    </citation>
    <scope>NUCLEOTIDE SEQUENCE [LARGE SCALE GENOMIC DNA]</scope>
    <source>
        <strain evidence="6 7">BT25</strain>
    </source>
</reference>
<dbReference type="InterPro" id="IPR011057">
    <property type="entry name" value="Mss4-like_sf"/>
</dbReference>
<comment type="caution">
    <text evidence="6">The sequence shown here is derived from an EMBL/GenBank/DDBJ whole genome shotgun (WGS) entry which is preliminary data.</text>
</comment>
<comment type="similarity">
    <text evidence="1">Belongs to the Gfa family.</text>
</comment>
<feature type="domain" description="CENP-V/GFA" evidence="5">
    <location>
        <begin position="5"/>
        <end position="122"/>
    </location>
</feature>
<protein>
    <submittedName>
        <fullName evidence="6">GFA family protein</fullName>
    </submittedName>
</protein>
<evidence type="ECO:0000313" key="7">
    <source>
        <dbReference type="Proteomes" id="UP000550508"/>
    </source>
</evidence>
<accession>A0A849VM33</accession>
<evidence type="ECO:0000256" key="2">
    <source>
        <dbReference type="ARBA" id="ARBA00022723"/>
    </source>
</evidence>
<gene>
    <name evidence="6" type="ORF">HQ945_03940</name>
</gene>
<dbReference type="PROSITE" id="PS51891">
    <property type="entry name" value="CENP_V_GFA"/>
    <property type="match status" value="1"/>
</dbReference>
<dbReference type="GO" id="GO:0046872">
    <property type="term" value="F:metal ion binding"/>
    <property type="evidence" value="ECO:0007669"/>
    <property type="project" value="UniProtKB-KW"/>
</dbReference>
<name>A0A849VM33_9HYPH</name>
<sequence length="138" mass="14988">MSKPYTGGCACGAVRYEIAAEPVFSNDCQCRDCQRRSGTGHGSYMTFAGANPKLSGEAKLWALAGDSANIKSHGFCPTCGSPVYLTFGTMPEFFTIHAASLDDPNRYVPQVVTYAMRALPWDHVDPALPKFDKMPPDM</sequence>